<dbReference type="InterPro" id="IPR035979">
    <property type="entry name" value="RBD_domain_sf"/>
</dbReference>
<evidence type="ECO:0000313" key="2">
    <source>
        <dbReference type="Proteomes" id="UP001194746"/>
    </source>
</evidence>
<name>A0AAD4CKY6_ASPNN</name>
<proteinExistence type="predicted"/>
<organism evidence="1 2">
    <name type="scientific">Aspergillus nanangensis</name>
    <dbReference type="NCBI Taxonomy" id="2582783"/>
    <lineage>
        <taxon>Eukaryota</taxon>
        <taxon>Fungi</taxon>
        <taxon>Dikarya</taxon>
        <taxon>Ascomycota</taxon>
        <taxon>Pezizomycotina</taxon>
        <taxon>Eurotiomycetes</taxon>
        <taxon>Eurotiomycetidae</taxon>
        <taxon>Eurotiales</taxon>
        <taxon>Aspergillaceae</taxon>
        <taxon>Aspergillus</taxon>
        <taxon>Aspergillus subgen. Circumdati</taxon>
    </lineage>
</organism>
<dbReference type="AlphaFoldDB" id="A0AAD4CKY6"/>
<dbReference type="CDD" id="cd00590">
    <property type="entry name" value="RRM_SF"/>
    <property type="match status" value="1"/>
</dbReference>
<dbReference type="Proteomes" id="UP001194746">
    <property type="component" value="Unassembled WGS sequence"/>
</dbReference>
<evidence type="ECO:0008006" key="3">
    <source>
        <dbReference type="Google" id="ProtNLM"/>
    </source>
</evidence>
<protein>
    <recommendedName>
        <fullName evidence="3">RRM domain-containing protein</fullName>
    </recommendedName>
</protein>
<keyword evidence="2" id="KW-1185">Reference proteome</keyword>
<accession>A0AAD4CKY6</accession>
<sequence>MNNNFEQQHQDTYGPDCRLLVGNLPCDIPHFILEEIVKWIFLWHGTCSIHVTQSRDSRRSAFVQFETRLAAHFAWSAACHGFLSLAGRRLRAQWAQGTALNPRTITENPPLIYPREVAYFGVRRDPGDGRMGYPFMGPQPPEPDIWHPGFFFYITTVYQA</sequence>
<dbReference type="InterPro" id="IPR012677">
    <property type="entry name" value="Nucleotide-bd_a/b_plait_sf"/>
</dbReference>
<dbReference type="Gene3D" id="3.30.70.330">
    <property type="match status" value="1"/>
</dbReference>
<dbReference type="SUPFAM" id="SSF54928">
    <property type="entry name" value="RNA-binding domain, RBD"/>
    <property type="match status" value="1"/>
</dbReference>
<reference evidence="1" key="1">
    <citation type="journal article" date="2019" name="Beilstein J. Org. Chem.">
        <title>Nanangenines: drimane sesquiterpenoids as the dominant metabolite cohort of a novel Australian fungus, Aspergillus nanangensis.</title>
        <authorList>
            <person name="Lacey H.J."/>
            <person name="Gilchrist C.L.M."/>
            <person name="Crombie A."/>
            <person name="Kalaitzis J.A."/>
            <person name="Vuong D."/>
            <person name="Rutledge P.J."/>
            <person name="Turner P."/>
            <person name="Pitt J.I."/>
            <person name="Lacey E."/>
            <person name="Chooi Y.H."/>
            <person name="Piggott A.M."/>
        </authorList>
    </citation>
    <scope>NUCLEOTIDE SEQUENCE</scope>
    <source>
        <strain evidence="1">MST-FP2251</strain>
    </source>
</reference>
<dbReference type="GO" id="GO:0003676">
    <property type="term" value="F:nucleic acid binding"/>
    <property type="evidence" value="ECO:0007669"/>
    <property type="project" value="InterPro"/>
</dbReference>
<reference evidence="1" key="2">
    <citation type="submission" date="2020-02" db="EMBL/GenBank/DDBJ databases">
        <authorList>
            <person name="Gilchrist C.L.M."/>
            <person name="Chooi Y.-H."/>
        </authorList>
    </citation>
    <scope>NUCLEOTIDE SEQUENCE</scope>
    <source>
        <strain evidence="1">MST-FP2251</strain>
    </source>
</reference>
<gene>
    <name evidence="1" type="ORF">FE257_008702</name>
</gene>
<dbReference type="EMBL" id="VCAU01000047">
    <property type="protein sequence ID" value="KAF9888424.1"/>
    <property type="molecule type" value="Genomic_DNA"/>
</dbReference>
<evidence type="ECO:0000313" key="1">
    <source>
        <dbReference type="EMBL" id="KAF9888424.1"/>
    </source>
</evidence>
<comment type="caution">
    <text evidence="1">The sequence shown here is derived from an EMBL/GenBank/DDBJ whole genome shotgun (WGS) entry which is preliminary data.</text>
</comment>